<keyword evidence="2" id="KW-0472">Membrane</keyword>
<keyword evidence="2" id="KW-0812">Transmembrane</keyword>
<feature type="transmembrane region" description="Helical" evidence="2">
    <location>
        <begin position="906"/>
        <end position="923"/>
    </location>
</feature>
<gene>
    <name evidence="3" type="ORF">D9611_009999</name>
</gene>
<dbReference type="EMBL" id="JAACJK010000065">
    <property type="protein sequence ID" value="KAF5334876.1"/>
    <property type="molecule type" value="Genomic_DNA"/>
</dbReference>
<dbReference type="PANTHER" id="PTHR43591">
    <property type="entry name" value="METHYLTRANSFERASE"/>
    <property type="match status" value="1"/>
</dbReference>
<dbReference type="AlphaFoldDB" id="A0A8H5C5F4"/>
<dbReference type="OrthoDB" id="2338662at2759"/>
<evidence type="ECO:0000256" key="2">
    <source>
        <dbReference type="SAM" id="Phobius"/>
    </source>
</evidence>
<protein>
    <recommendedName>
        <fullName evidence="5">Methyltransferase domain-containing protein</fullName>
    </recommendedName>
</protein>
<dbReference type="Proteomes" id="UP000541558">
    <property type="component" value="Unassembled WGS sequence"/>
</dbReference>
<comment type="caution">
    <text evidence="3">The sequence shown here is derived from an EMBL/GenBank/DDBJ whole genome shotgun (WGS) entry which is preliminary data.</text>
</comment>
<dbReference type="SUPFAM" id="SSF53335">
    <property type="entry name" value="S-adenosyl-L-methionine-dependent methyltransferases"/>
    <property type="match status" value="1"/>
</dbReference>
<evidence type="ECO:0000313" key="4">
    <source>
        <dbReference type="Proteomes" id="UP000541558"/>
    </source>
</evidence>
<name>A0A8H5C5F4_9AGAR</name>
<feature type="compositionally biased region" description="Low complexity" evidence="1">
    <location>
        <begin position="1"/>
        <end position="13"/>
    </location>
</feature>
<proteinExistence type="predicted"/>
<evidence type="ECO:0000256" key="1">
    <source>
        <dbReference type="SAM" id="MobiDB-lite"/>
    </source>
</evidence>
<dbReference type="CDD" id="cd02440">
    <property type="entry name" value="AdoMet_MTases"/>
    <property type="match status" value="1"/>
</dbReference>
<reference evidence="3 4" key="1">
    <citation type="journal article" date="2020" name="ISME J.">
        <title>Uncovering the hidden diversity of litter-decomposition mechanisms in mushroom-forming fungi.</title>
        <authorList>
            <person name="Floudas D."/>
            <person name="Bentzer J."/>
            <person name="Ahren D."/>
            <person name="Johansson T."/>
            <person name="Persson P."/>
            <person name="Tunlid A."/>
        </authorList>
    </citation>
    <scope>NUCLEOTIDE SEQUENCE [LARGE SCALE GENOMIC DNA]</scope>
    <source>
        <strain evidence="3 4">CBS 175.51</strain>
    </source>
</reference>
<dbReference type="InterPro" id="IPR017853">
    <property type="entry name" value="GH"/>
</dbReference>
<dbReference type="Pfam" id="PF13489">
    <property type="entry name" value="Methyltransf_23"/>
    <property type="match status" value="1"/>
</dbReference>
<keyword evidence="4" id="KW-1185">Reference proteome</keyword>
<dbReference type="Gene3D" id="3.40.50.150">
    <property type="entry name" value="Vaccinia Virus protein VP39"/>
    <property type="match status" value="1"/>
</dbReference>
<accession>A0A8H5C5F4</accession>
<evidence type="ECO:0008006" key="5">
    <source>
        <dbReference type="Google" id="ProtNLM"/>
    </source>
</evidence>
<evidence type="ECO:0000313" key="3">
    <source>
        <dbReference type="EMBL" id="KAF5334876.1"/>
    </source>
</evidence>
<dbReference type="InterPro" id="IPR029063">
    <property type="entry name" value="SAM-dependent_MTases_sf"/>
</dbReference>
<feature type="compositionally biased region" description="Acidic residues" evidence="1">
    <location>
        <begin position="25"/>
        <end position="37"/>
    </location>
</feature>
<dbReference type="SUPFAM" id="SSF51445">
    <property type="entry name" value="(Trans)glycosidases"/>
    <property type="match status" value="1"/>
</dbReference>
<keyword evidence="2" id="KW-1133">Transmembrane helix</keyword>
<sequence length="925" mass="102113">MSANNTSNSQNNGNGAGIIPRPVEDDANDVTTDEEDGPGQLSDSSLEELQDNDFPAYFAERNGRLYPSEANSVYSLPVDTPEQERYTVNHIMLKRILGVDYQGATDSALTPDPTRSRRVLDLCCGNGKWVLDMAIHAPHAQFVGVDIVPIATRYPPDNVQFELLDVNTDLRWDNEHFDLVHARDVLMAVKDYDVLLHEVARLLRPGGQFLSVEWSNQLAVHISFPGNIEDIAPATVHFFDTVHHILAELGVDIDGSRVSANVTASNYFTNTNIRQIYVPVGTWSQNAQMDEIGSSFRTALKRMARGFRQMFIDYGLSNDEVDVLTAAFIQEIQMVDGLVAFVHITSAERSQAIRPFLPGDVSAEPAILISARVATTAYPDSKPWTPPAGWPGPYETPPNYNLTVSVLVDGSVLASGIVNAVPSPDDNGFAGWDHKLPFDLSKLQPRKEHYELDCRGVMSDGQAFLAKSNLTYLPEPSSGSVTKMNLQTGALLVQEPAGQGQFKPIFPIGFYTQFDKYLTNITVLSKIKEEGFNIVHPIPPFSNLTALDAVLDEMERLGLYLMYDMRWTYRNDSQVTAEVNRIKSRKNLLLWYTADEPDGTSDPLDATVQSYNLINTLDGGSSGSSGYHPVSLVLNCQDYQFTPYANGADIILQDVYPIGNNVTFSSEWGTECTPDFGDCGCDNCKGSLADISDRMDDFLQRFWYNNWTNSKAVWAVPQGFGGVQYWKRAPTGREFVAQSSLSIIHGAKGLVSWTDPTTDDIKAHASRFAYPLTHNMSSFILDPSTFWTIFGPEVGIEMSVWIRPDGSTLLLATNTEAEPSMLNLAEAQIGRTLFYSTAKRSEHHQTWLFEDGCTTAWSTGQNSTASVRLVDTILHFEAYGTVAIIYEPNPAGGGKNGTISPAQDRAMVLLSTACLIFGAYFIIGM</sequence>
<feature type="region of interest" description="Disordered" evidence="1">
    <location>
        <begin position="1"/>
        <end position="48"/>
    </location>
</feature>
<organism evidence="3 4">
    <name type="scientific">Ephemerocybe angulata</name>
    <dbReference type="NCBI Taxonomy" id="980116"/>
    <lineage>
        <taxon>Eukaryota</taxon>
        <taxon>Fungi</taxon>
        <taxon>Dikarya</taxon>
        <taxon>Basidiomycota</taxon>
        <taxon>Agaricomycotina</taxon>
        <taxon>Agaricomycetes</taxon>
        <taxon>Agaricomycetidae</taxon>
        <taxon>Agaricales</taxon>
        <taxon>Agaricineae</taxon>
        <taxon>Psathyrellaceae</taxon>
        <taxon>Ephemerocybe</taxon>
    </lineage>
</organism>